<evidence type="ECO:0000313" key="7">
    <source>
        <dbReference type="Proteomes" id="UP000235589"/>
    </source>
</evidence>
<dbReference type="InterPro" id="IPR050950">
    <property type="entry name" value="HTH-type_LysR_regulators"/>
</dbReference>
<keyword evidence="3" id="KW-0238">DNA-binding</keyword>
<dbReference type="InterPro" id="IPR005119">
    <property type="entry name" value="LysR_subst-bd"/>
</dbReference>
<evidence type="ECO:0000256" key="2">
    <source>
        <dbReference type="ARBA" id="ARBA00023015"/>
    </source>
</evidence>
<dbReference type="GeneID" id="98063274"/>
<dbReference type="AlphaFoldDB" id="A0A2K9P457"/>
<dbReference type="GO" id="GO:0003700">
    <property type="term" value="F:DNA-binding transcription factor activity"/>
    <property type="evidence" value="ECO:0007669"/>
    <property type="project" value="InterPro"/>
</dbReference>
<evidence type="ECO:0000256" key="4">
    <source>
        <dbReference type="ARBA" id="ARBA00023163"/>
    </source>
</evidence>
<dbReference type="PRINTS" id="PR00039">
    <property type="entry name" value="HTHLYSR"/>
</dbReference>
<dbReference type="InterPro" id="IPR036388">
    <property type="entry name" value="WH-like_DNA-bd_sf"/>
</dbReference>
<dbReference type="RefSeq" id="WP_102366193.1">
    <property type="nucleotide sequence ID" value="NZ_CP020991.1"/>
</dbReference>
<dbReference type="GO" id="GO:0003677">
    <property type="term" value="F:DNA binding"/>
    <property type="evidence" value="ECO:0007669"/>
    <property type="project" value="UniProtKB-KW"/>
</dbReference>
<dbReference type="Gene3D" id="3.40.190.290">
    <property type="match status" value="1"/>
</dbReference>
<evidence type="ECO:0000313" key="6">
    <source>
        <dbReference type="EMBL" id="AUO20046.1"/>
    </source>
</evidence>
<organism evidence="6 7">
    <name type="scientific">Monoglobus pectinilyticus</name>
    <dbReference type="NCBI Taxonomy" id="1981510"/>
    <lineage>
        <taxon>Bacteria</taxon>
        <taxon>Bacillati</taxon>
        <taxon>Bacillota</taxon>
        <taxon>Clostridia</taxon>
        <taxon>Monoglobales</taxon>
        <taxon>Monoglobaceae</taxon>
        <taxon>Monoglobus</taxon>
    </lineage>
</organism>
<reference evidence="6 7" key="1">
    <citation type="submission" date="2017-04" db="EMBL/GenBank/DDBJ databases">
        <title>Monoglobus pectinilyticus 14 draft genome.</title>
        <authorList>
            <person name="Kim C."/>
            <person name="Rosendale D.I."/>
            <person name="Kelly W.J."/>
            <person name="Tannock G.W."/>
            <person name="Patchett M.L."/>
            <person name="Jordens J.Z."/>
        </authorList>
    </citation>
    <scope>NUCLEOTIDE SEQUENCE [LARGE SCALE GENOMIC DNA]</scope>
    <source>
        <strain evidence="6 7">14</strain>
    </source>
</reference>
<keyword evidence="2" id="KW-0805">Transcription regulation</keyword>
<proteinExistence type="inferred from homology"/>
<evidence type="ECO:0000259" key="5">
    <source>
        <dbReference type="PROSITE" id="PS50931"/>
    </source>
</evidence>
<protein>
    <submittedName>
        <fullName evidence="6">LysR family transcriptional regulator</fullName>
    </submittedName>
</protein>
<dbReference type="CDD" id="cd05466">
    <property type="entry name" value="PBP2_LTTR_substrate"/>
    <property type="match status" value="1"/>
</dbReference>
<dbReference type="InterPro" id="IPR036390">
    <property type="entry name" value="WH_DNA-bd_sf"/>
</dbReference>
<evidence type="ECO:0000256" key="3">
    <source>
        <dbReference type="ARBA" id="ARBA00023125"/>
    </source>
</evidence>
<dbReference type="Pfam" id="PF03466">
    <property type="entry name" value="LysR_substrate"/>
    <property type="match status" value="1"/>
</dbReference>
<accession>A0A2K9P457</accession>
<dbReference type="KEGG" id="mpec:B9O19_01897"/>
<dbReference type="PROSITE" id="PS50931">
    <property type="entry name" value="HTH_LYSR"/>
    <property type="match status" value="1"/>
</dbReference>
<dbReference type="OrthoDB" id="9778774at2"/>
<feature type="domain" description="HTH lysR-type" evidence="5">
    <location>
        <begin position="3"/>
        <end position="60"/>
    </location>
</feature>
<keyword evidence="7" id="KW-1185">Reference proteome</keyword>
<dbReference type="SUPFAM" id="SSF53850">
    <property type="entry name" value="Periplasmic binding protein-like II"/>
    <property type="match status" value="1"/>
</dbReference>
<dbReference type="Proteomes" id="UP000235589">
    <property type="component" value="Chromosome"/>
</dbReference>
<keyword evidence="4" id="KW-0804">Transcription</keyword>
<sequence>MNINYDYYRIFYYVAKYGNFTQAANILLNNQPNITRSIKKLENELGCTLFVRSNRGATLTPEGEKLFAHVSVAVEQLRAGEEELSRDKSLQSGTVTVGVSETALHGLLLSVLNKFRSKYPGIRIRLSNHSTPQAMSALRNGRVDLAVVTTPTDVSNPLHEYRLTTFREILVCGKDFSHLQNKVLQLKDLTKFPLICLGKETKTNEFFSRFFMSHGLVFLPDMEAATTDQILPMVRNNLGLGFLPDIFAEPAIEMGAIYGLKLQEKIPKRDICLLKNTERPLSIAAKELEKMLLQEKTLLE</sequence>
<dbReference type="SUPFAM" id="SSF46785">
    <property type="entry name" value="Winged helix' DNA-binding domain"/>
    <property type="match status" value="1"/>
</dbReference>
<gene>
    <name evidence="6" type="ORF">B9O19_01897</name>
</gene>
<comment type="similarity">
    <text evidence="1">Belongs to the LysR transcriptional regulatory family.</text>
</comment>
<dbReference type="PANTHER" id="PTHR30419">
    <property type="entry name" value="HTH-TYPE TRANSCRIPTIONAL REGULATOR YBHD"/>
    <property type="match status" value="1"/>
</dbReference>
<evidence type="ECO:0000256" key="1">
    <source>
        <dbReference type="ARBA" id="ARBA00009437"/>
    </source>
</evidence>
<dbReference type="EMBL" id="CP020991">
    <property type="protein sequence ID" value="AUO20046.1"/>
    <property type="molecule type" value="Genomic_DNA"/>
</dbReference>
<dbReference type="Pfam" id="PF00126">
    <property type="entry name" value="HTH_1"/>
    <property type="match status" value="1"/>
</dbReference>
<name>A0A2K9P457_9FIRM</name>
<dbReference type="InterPro" id="IPR000847">
    <property type="entry name" value="LysR_HTH_N"/>
</dbReference>
<dbReference type="GO" id="GO:0005829">
    <property type="term" value="C:cytosol"/>
    <property type="evidence" value="ECO:0007669"/>
    <property type="project" value="TreeGrafter"/>
</dbReference>
<dbReference type="Gene3D" id="1.10.10.10">
    <property type="entry name" value="Winged helix-like DNA-binding domain superfamily/Winged helix DNA-binding domain"/>
    <property type="match status" value="1"/>
</dbReference>